<gene>
    <name evidence="2" type="ORF">C1876_09560</name>
    <name evidence="3" type="ORF">DMP09_10805</name>
</gene>
<evidence type="ECO:0000313" key="2">
    <source>
        <dbReference type="EMBL" id="RDB68483.1"/>
    </source>
</evidence>
<dbReference type="InterPro" id="IPR032466">
    <property type="entry name" value="Metal_Hydrolase"/>
</dbReference>
<evidence type="ECO:0000256" key="1">
    <source>
        <dbReference type="PIRSR" id="PIRSR005902-1"/>
    </source>
</evidence>
<reference evidence="2 4" key="1">
    <citation type="journal article" date="2018" name="Elife">
        <title>Discovery and characterization of a prevalent human gut bacterial enzyme sufficient for the inactivation of a family of plant toxins.</title>
        <authorList>
            <person name="Koppel N."/>
            <person name="Bisanz J.E."/>
            <person name="Pandelia M.E."/>
            <person name="Turnbaugh P.J."/>
            <person name="Balskus E.P."/>
        </authorList>
    </citation>
    <scope>NUCLEOTIDE SEQUENCE [LARGE SCALE GENOMIC DNA]</scope>
    <source>
        <strain evidence="2 4">DSM 16107</strain>
    </source>
</reference>
<feature type="binding site" evidence="1">
    <location>
        <position position="209"/>
    </location>
    <ligand>
        <name>a divalent metal cation</name>
        <dbReference type="ChEBI" id="CHEBI:60240"/>
        <label>1</label>
    </ligand>
</feature>
<dbReference type="EMBL" id="PPTT01000015">
    <property type="protein sequence ID" value="RDB68483.1"/>
    <property type="molecule type" value="Genomic_DNA"/>
</dbReference>
<organism evidence="3 5">
    <name type="scientific">Eggerthella sinensis</name>
    <dbReference type="NCBI Taxonomy" id="242230"/>
    <lineage>
        <taxon>Bacteria</taxon>
        <taxon>Bacillati</taxon>
        <taxon>Actinomycetota</taxon>
        <taxon>Coriobacteriia</taxon>
        <taxon>Eggerthellales</taxon>
        <taxon>Eggerthellaceae</taxon>
        <taxon>Eggerthella</taxon>
    </lineage>
</organism>
<feature type="binding site" evidence="1">
    <location>
        <position position="98"/>
    </location>
    <ligand>
        <name>a divalent metal cation</name>
        <dbReference type="ChEBI" id="CHEBI:60240"/>
        <label>1</label>
    </ligand>
</feature>
<dbReference type="PIRSF" id="PIRSF005902">
    <property type="entry name" value="DNase_TatD"/>
    <property type="match status" value="1"/>
</dbReference>
<dbReference type="GO" id="GO:0016788">
    <property type="term" value="F:hydrolase activity, acting on ester bonds"/>
    <property type="evidence" value="ECO:0007669"/>
    <property type="project" value="InterPro"/>
</dbReference>
<dbReference type="GO" id="GO:0046872">
    <property type="term" value="F:metal ion binding"/>
    <property type="evidence" value="ECO:0007669"/>
    <property type="project" value="UniProtKB-KW"/>
</dbReference>
<name>A0A3N0IXZ7_9ACTN</name>
<dbReference type="Proteomes" id="UP000253817">
    <property type="component" value="Unassembled WGS sequence"/>
</dbReference>
<sequence length="259" mass="27698">MRRPEGEAPVRLFDMHCHLDFAPDARAAADAMAAAGLGAFATTVTPTGFERASALFAGCENVRTGLGLHPWWLADGRCGETDVEEFVRLAKTTRYIGEVGLDFGKRCEGSGDAQLAAFMRIAAACADGGRLLSLHAVKAAGCVLDVLERTGALASNACVFHWFSGTSDELTRVIRSGCFVSVNPRMLETKRGRAYAQAIPEDRLLLETDMPPEGASYDPATELARLERLVADLAGLRRADPPALAAHIADTSARLLQLP</sequence>
<dbReference type="EMBL" id="QICC01000045">
    <property type="protein sequence ID" value="RNM41202.1"/>
    <property type="molecule type" value="Genomic_DNA"/>
</dbReference>
<dbReference type="Proteomes" id="UP000270112">
    <property type="component" value="Unassembled WGS sequence"/>
</dbReference>
<dbReference type="Gene3D" id="3.20.20.140">
    <property type="entry name" value="Metal-dependent hydrolases"/>
    <property type="match status" value="1"/>
</dbReference>
<feature type="binding site" evidence="1">
    <location>
        <position position="16"/>
    </location>
    <ligand>
        <name>a divalent metal cation</name>
        <dbReference type="ChEBI" id="CHEBI:60240"/>
        <label>1</label>
    </ligand>
</feature>
<feature type="binding site" evidence="1">
    <location>
        <position position="161"/>
    </location>
    <ligand>
        <name>a divalent metal cation</name>
        <dbReference type="ChEBI" id="CHEBI:60240"/>
        <label>2</label>
    </ligand>
</feature>
<dbReference type="InterPro" id="IPR001130">
    <property type="entry name" value="TatD-like"/>
</dbReference>
<proteinExistence type="predicted"/>
<accession>A0A3N0IXZ7</accession>
<dbReference type="PANTHER" id="PTHR47176:SF1">
    <property type="entry name" value="OS04G0577500 PROTEIN"/>
    <property type="match status" value="1"/>
</dbReference>
<reference evidence="3" key="3">
    <citation type="journal article" date="2019" name="Microbiol. Resour. Announc.">
        <title>Draft Genome Sequences of Type Strains of Gordonibacter faecihominis, Paraeggerthella hongkongensis, Parvibacter caecicola,Slackia equolifaciens, Slackia faecicanis, and Slackia isoflavoniconvertens.</title>
        <authorList>
            <person name="Danylec N."/>
            <person name="Stoll D.A."/>
            <person name="Dotsch A."/>
            <person name="Huch M."/>
        </authorList>
    </citation>
    <scope>NUCLEOTIDE SEQUENCE</scope>
    <source>
        <strain evidence="3">DSM 16107</strain>
    </source>
</reference>
<evidence type="ECO:0000313" key="4">
    <source>
        <dbReference type="Proteomes" id="UP000253817"/>
    </source>
</evidence>
<comment type="caution">
    <text evidence="3">The sequence shown here is derived from an EMBL/GenBank/DDBJ whole genome shotgun (WGS) entry which is preliminary data.</text>
</comment>
<dbReference type="Pfam" id="PF01026">
    <property type="entry name" value="TatD_DNase"/>
    <property type="match status" value="1"/>
</dbReference>
<dbReference type="AlphaFoldDB" id="A0A3N0IXZ7"/>
<evidence type="ECO:0000313" key="5">
    <source>
        <dbReference type="Proteomes" id="UP000270112"/>
    </source>
</evidence>
<dbReference type="PANTHER" id="PTHR47176">
    <property type="entry name" value="OSJNBA0020J04.13 PROTEIN"/>
    <property type="match status" value="1"/>
</dbReference>
<evidence type="ECO:0000313" key="3">
    <source>
        <dbReference type="EMBL" id="RNM41202.1"/>
    </source>
</evidence>
<dbReference type="RefSeq" id="WP_114546501.1">
    <property type="nucleotide sequence ID" value="NZ_PPTT01000015.1"/>
</dbReference>
<reference evidence="5" key="2">
    <citation type="submission" date="2018-05" db="EMBL/GenBank/DDBJ databases">
        <title>Genome Sequencing of selected type strains of the family Eggerthellaceae.</title>
        <authorList>
            <person name="Danylec N."/>
            <person name="Stoll D.A."/>
            <person name="Doetsch A."/>
            <person name="Huch M."/>
        </authorList>
    </citation>
    <scope>NUCLEOTIDE SEQUENCE [LARGE SCALE GENOMIC DNA]</scope>
    <source>
        <strain evidence="5">DSM 16107</strain>
    </source>
</reference>
<protein>
    <submittedName>
        <fullName evidence="3">TatD family deoxyribonuclease</fullName>
    </submittedName>
</protein>
<keyword evidence="4" id="KW-1185">Reference proteome</keyword>
<dbReference type="SUPFAM" id="SSF51556">
    <property type="entry name" value="Metallo-dependent hydrolases"/>
    <property type="match status" value="1"/>
</dbReference>
<keyword evidence="1" id="KW-0479">Metal-binding</keyword>
<feature type="binding site" evidence="1">
    <location>
        <position position="18"/>
    </location>
    <ligand>
        <name>a divalent metal cation</name>
        <dbReference type="ChEBI" id="CHEBI:60240"/>
        <label>1</label>
    </ligand>
</feature>
<dbReference type="OrthoDB" id="9810005at2"/>
<feature type="binding site" evidence="1">
    <location>
        <position position="135"/>
    </location>
    <ligand>
        <name>a divalent metal cation</name>
        <dbReference type="ChEBI" id="CHEBI:60240"/>
        <label>2</label>
    </ligand>
</feature>